<sequence>MMRLLLILVMAVIFTVNRHNASSAPDQWQQDGVSAIAQAYAKQCSKLKVQAEGVFSSCA</sequence>
<evidence type="ECO:0000313" key="3">
    <source>
        <dbReference type="Proteomes" id="UP000275137"/>
    </source>
</evidence>
<dbReference type="EMBL" id="RJVP01000002">
    <property type="protein sequence ID" value="ROH86930.1"/>
    <property type="molecule type" value="Genomic_DNA"/>
</dbReference>
<feature type="signal peptide" evidence="1">
    <location>
        <begin position="1"/>
        <end position="21"/>
    </location>
</feature>
<feature type="chain" id="PRO_5018074615" evidence="1">
    <location>
        <begin position="22"/>
        <end position="59"/>
    </location>
</feature>
<proteinExistence type="predicted"/>
<dbReference type="AlphaFoldDB" id="A0A3N0V2D0"/>
<evidence type="ECO:0000313" key="2">
    <source>
        <dbReference type="EMBL" id="ROH86930.1"/>
    </source>
</evidence>
<accession>A0A3N0V2D0</accession>
<keyword evidence="1" id="KW-0732">Signal</keyword>
<dbReference type="Proteomes" id="UP000275137">
    <property type="component" value="Unassembled WGS sequence"/>
</dbReference>
<reference evidence="2 3" key="1">
    <citation type="submission" date="2018-10" db="EMBL/GenBank/DDBJ databases">
        <authorList>
            <person name="Chen W.-M."/>
        </authorList>
    </citation>
    <scope>NUCLEOTIDE SEQUENCE [LARGE SCALE GENOMIC DNA]</scope>
    <source>
        <strain evidence="2 3">H-5</strain>
    </source>
</reference>
<name>A0A3N0V2D0_9PROT</name>
<gene>
    <name evidence="2" type="ORF">ED236_04295</name>
</gene>
<comment type="caution">
    <text evidence="2">The sequence shown here is derived from an EMBL/GenBank/DDBJ whole genome shotgun (WGS) entry which is preliminary data.</text>
</comment>
<organism evidence="2 3">
    <name type="scientific">Pseudomethylobacillus aquaticus</name>
    <dbReference type="NCBI Taxonomy" id="2676064"/>
    <lineage>
        <taxon>Bacteria</taxon>
        <taxon>Pseudomonadati</taxon>
        <taxon>Pseudomonadota</taxon>
        <taxon>Betaproteobacteria</taxon>
        <taxon>Nitrosomonadales</taxon>
        <taxon>Methylophilaceae</taxon>
        <taxon>Pseudomethylobacillus</taxon>
    </lineage>
</organism>
<keyword evidence="3" id="KW-1185">Reference proteome</keyword>
<evidence type="ECO:0000256" key="1">
    <source>
        <dbReference type="SAM" id="SignalP"/>
    </source>
</evidence>
<protein>
    <submittedName>
        <fullName evidence="2">Uncharacterized protein</fullName>
    </submittedName>
</protein>